<evidence type="ECO:0000313" key="3">
    <source>
        <dbReference type="EMBL" id="CAJ0593083.1"/>
    </source>
</evidence>
<protein>
    <submittedName>
        <fullName evidence="3">Uncharacterized protein</fullName>
    </submittedName>
</protein>
<name>A0AA36DSP1_CYLNA</name>
<feature type="region of interest" description="Disordered" evidence="2">
    <location>
        <begin position="151"/>
        <end position="190"/>
    </location>
</feature>
<evidence type="ECO:0000256" key="2">
    <source>
        <dbReference type="SAM" id="MobiDB-lite"/>
    </source>
</evidence>
<reference evidence="3" key="1">
    <citation type="submission" date="2023-07" db="EMBL/GenBank/DDBJ databases">
        <authorList>
            <consortium name="CYATHOMIX"/>
        </authorList>
    </citation>
    <scope>NUCLEOTIDE SEQUENCE</scope>
    <source>
        <strain evidence="3">N/A</strain>
    </source>
</reference>
<dbReference type="Proteomes" id="UP001176961">
    <property type="component" value="Unassembled WGS sequence"/>
</dbReference>
<keyword evidence="4" id="KW-1185">Reference proteome</keyword>
<evidence type="ECO:0000313" key="4">
    <source>
        <dbReference type="Proteomes" id="UP001176961"/>
    </source>
</evidence>
<feature type="compositionally biased region" description="Basic and acidic residues" evidence="2">
    <location>
        <begin position="151"/>
        <end position="170"/>
    </location>
</feature>
<evidence type="ECO:0000256" key="1">
    <source>
        <dbReference type="SAM" id="Coils"/>
    </source>
</evidence>
<dbReference type="AlphaFoldDB" id="A0AA36DSP1"/>
<organism evidence="3 4">
    <name type="scientific">Cylicocyclus nassatus</name>
    <name type="common">Nematode worm</name>
    <dbReference type="NCBI Taxonomy" id="53992"/>
    <lineage>
        <taxon>Eukaryota</taxon>
        <taxon>Metazoa</taxon>
        <taxon>Ecdysozoa</taxon>
        <taxon>Nematoda</taxon>
        <taxon>Chromadorea</taxon>
        <taxon>Rhabditida</taxon>
        <taxon>Rhabditina</taxon>
        <taxon>Rhabditomorpha</taxon>
        <taxon>Strongyloidea</taxon>
        <taxon>Strongylidae</taxon>
        <taxon>Cylicocyclus</taxon>
    </lineage>
</organism>
<proteinExistence type="predicted"/>
<feature type="coiled-coil region" evidence="1">
    <location>
        <begin position="123"/>
        <end position="150"/>
    </location>
</feature>
<gene>
    <name evidence="3" type="ORF">CYNAS_LOCUS5066</name>
</gene>
<comment type="caution">
    <text evidence="3">The sequence shown here is derived from an EMBL/GenBank/DDBJ whole genome shotgun (WGS) entry which is preliminary data.</text>
</comment>
<accession>A0AA36DSP1</accession>
<keyword evidence="1" id="KW-0175">Coiled coil</keyword>
<sequence>MILHLSSKTGSIPASEEDLAINTIDTYNSLSSSHAQTLFDEPEESQQCSHSNAAYLNENEMLASNLSSEVQQEDVELTALQSFQTHADRRRQRLAADAKRAAFGRAKETEHERSLRLAALAKRARLTRTAESEEEKLVRLAKNAERERARRLAIKERSKVTKSDENKQKSSQESSVQHGHGEGLHHQFPSTSRAYGSKALDIQQSPPSHYCEAASAAALIEDQLMSDPHEQNGEKSSDEDPRTSVVLSSDVEEYHGESERLTTTELLCTTTQPAIRALNKLSIVEWMDWIVAYPTEMSTCLGFKKYPRYVASVHIFEVLCINALTKTKFAQYATG</sequence>
<dbReference type="EMBL" id="CATQJL010000112">
    <property type="protein sequence ID" value="CAJ0593083.1"/>
    <property type="molecule type" value="Genomic_DNA"/>
</dbReference>